<reference evidence="3" key="1">
    <citation type="journal article" date="2019" name="Int. J. Syst. Evol. Microbiol.">
        <title>The Global Catalogue of Microorganisms (GCM) 10K type strain sequencing project: providing services to taxonomists for standard genome sequencing and annotation.</title>
        <authorList>
            <consortium name="The Broad Institute Genomics Platform"/>
            <consortium name="The Broad Institute Genome Sequencing Center for Infectious Disease"/>
            <person name="Wu L."/>
            <person name="Ma J."/>
        </authorList>
    </citation>
    <scope>NUCLEOTIDE SEQUENCE [LARGE SCALE GENOMIC DNA]</scope>
    <source>
        <strain evidence="3">CCUG 56698</strain>
    </source>
</reference>
<gene>
    <name evidence="2" type="ORF">ACFQWG_01230</name>
</gene>
<feature type="transmembrane region" description="Helical" evidence="1">
    <location>
        <begin position="21"/>
        <end position="42"/>
    </location>
</feature>
<dbReference type="Proteomes" id="UP001596527">
    <property type="component" value="Unassembled WGS sequence"/>
</dbReference>
<keyword evidence="1" id="KW-1133">Transmembrane helix</keyword>
<dbReference type="NCBIfam" id="TIGR02185">
    <property type="entry name" value="Trep_Strep"/>
    <property type="match status" value="1"/>
</dbReference>
<dbReference type="RefSeq" id="WP_380971390.1">
    <property type="nucleotide sequence ID" value="NZ_JBHTEF010000001.1"/>
</dbReference>
<evidence type="ECO:0000256" key="1">
    <source>
        <dbReference type="SAM" id="Phobius"/>
    </source>
</evidence>
<feature type="transmembrane region" description="Helical" evidence="1">
    <location>
        <begin position="74"/>
        <end position="90"/>
    </location>
</feature>
<proteinExistence type="predicted"/>
<feature type="transmembrane region" description="Helical" evidence="1">
    <location>
        <begin position="48"/>
        <end position="67"/>
    </location>
</feature>
<keyword evidence="1" id="KW-0472">Membrane</keyword>
<protein>
    <submittedName>
        <fullName evidence="2">MptD family putative ECF transporter S component</fullName>
    </submittedName>
</protein>
<keyword evidence="3" id="KW-1185">Reference proteome</keyword>
<sequence>MSSTTRSEETPAAARGLSARSLVTIGVFTAIYFVVMFGTGMLGLIGPAVQFVGFLLGALINGTVLMLFMVKTPVMGAMTVLGAVVGLLMLLTGHFWATLLFTTVLGAAADLIVRSGGYRSRSRNCLAYAVFELWMLGPLLPIFYASDSYFADVASSMGQQYADEMQALFTPWLIVVFMAVVFVVSLVSAWIGTRILDRNFAKAGIL</sequence>
<name>A0ABW2SJU6_9ACTO</name>
<evidence type="ECO:0000313" key="3">
    <source>
        <dbReference type="Proteomes" id="UP001596527"/>
    </source>
</evidence>
<accession>A0ABW2SJU6</accession>
<keyword evidence="1" id="KW-0812">Transmembrane</keyword>
<feature type="transmembrane region" description="Helical" evidence="1">
    <location>
        <begin position="165"/>
        <end position="192"/>
    </location>
</feature>
<evidence type="ECO:0000313" key="2">
    <source>
        <dbReference type="EMBL" id="MFC7579853.1"/>
    </source>
</evidence>
<feature type="transmembrane region" description="Helical" evidence="1">
    <location>
        <begin position="125"/>
        <end position="145"/>
    </location>
</feature>
<feature type="transmembrane region" description="Helical" evidence="1">
    <location>
        <begin position="96"/>
        <end position="113"/>
    </location>
</feature>
<dbReference type="EMBL" id="JBHTEF010000001">
    <property type="protein sequence ID" value="MFC7579853.1"/>
    <property type="molecule type" value="Genomic_DNA"/>
</dbReference>
<dbReference type="InterPro" id="IPR011733">
    <property type="entry name" value="CHP02185_IM"/>
</dbReference>
<comment type="caution">
    <text evidence="2">The sequence shown here is derived from an EMBL/GenBank/DDBJ whole genome shotgun (WGS) entry which is preliminary data.</text>
</comment>
<organism evidence="2 3">
    <name type="scientific">Schaalia naturae</name>
    <dbReference type="NCBI Taxonomy" id="635203"/>
    <lineage>
        <taxon>Bacteria</taxon>
        <taxon>Bacillati</taxon>
        <taxon>Actinomycetota</taxon>
        <taxon>Actinomycetes</taxon>
        <taxon>Actinomycetales</taxon>
        <taxon>Actinomycetaceae</taxon>
        <taxon>Schaalia</taxon>
    </lineage>
</organism>
<dbReference type="Pfam" id="PF09605">
    <property type="entry name" value="Trep_Strep"/>
    <property type="match status" value="1"/>
</dbReference>